<evidence type="ECO:0000259" key="7">
    <source>
        <dbReference type="Pfam" id="PF04542"/>
    </source>
</evidence>
<dbReference type="HAMAP" id="MF_02064">
    <property type="entry name" value="Sigma70_SigI"/>
    <property type="match status" value="1"/>
</dbReference>
<dbReference type="EMBL" id="QJJR01000003">
    <property type="protein sequence ID" value="PXW92238.1"/>
    <property type="molecule type" value="Genomic_DNA"/>
</dbReference>
<evidence type="ECO:0000313" key="9">
    <source>
        <dbReference type="Proteomes" id="UP000247922"/>
    </source>
</evidence>
<reference evidence="8 9" key="1">
    <citation type="submission" date="2018-05" db="EMBL/GenBank/DDBJ databases">
        <title>Genomic Encyclopedia of Type Strains, Phase IV (KMG-IV): sequencing the most valuable type-strain genomes for metagenomic binning, comparative biology and taxonomic classification.</title>
        <authorList>
            <person name="Goeker M."/>
        </authorList>
    </citation>
    <scope>NUCLEOTIDE SEQUENCE [LARGE SCALE GENOMIC DNA]</scope>
    <source>
        <strain evidence="8 9">DSM 22440</strain>
    </source>
</reference>
<dbReference type="InterPro" id="IPR014284">
    <property type="entry name" value="RNA_pol_sigma-70_dom"/>
</dbReference>
<comment type="caution">
    <text evidence="8">The sequence shown here is derived from an EMBL/GenBank/DDBJ whole genome shotgun (WGS) entry which is preliminary data.</text>
</comment>
<keyword evidence="5 6" id="KW-0804">Transcription</keyword>
<dbReference type="Proteomes" id="UP000247922">
    <property type="component" value="Unassembled WGS sequence"/>
</dbReference>
<evidence type="ECO:0000313" key="8">
    <source>
        <dbReference type="EMBL" id="PXW92238.1"/>
    </source>
</evidence>
<comment type="activity regulation">
    <text evidence="6">Negatively regulated by the anti-sigma-I factor RsgI.</text>
</comment>
<dbReference type="SUPFAM" id="SSF88946">
    <property type="entry name" value="Sigma2 domain of RNA polymerase sigma factors"/>
    <property type="match status" value="1"/>
</dbReference>
<feature type="short sequence motif" description="Polymerase core binding" evidence="6">
    <location>
        <begin position="49"/>
        <end position="62"/>
    </location>
</feature>
<comment type="function">
    <text evidence="6">Sigma factors are initiation factors that promote the attachment of RNA polymerase to specific initiation sites and are then released.</text>
</comment>
<evidence type="ECO:0000256" key="6">
    <source>
        <dbReference type="HAMAP-Rule" id="MF_02064"/>
    </source>
</evidence>
<sequence length="245" mass="28575">MEKQRMEALINRAKTGDVIARETMIKHYKPYILNVVHHVLSRYVTWSDEETSLALIAFNRAIDTFKHDQGKSFVNYAYLLIKRDLIDYLRKNKVAPRELLSSEEETHPYHDQKAVEQYQEAIQQSELTEEILEFKAVLASYQISLSELEASAPKHKRSRRRLIEMSEAFCQHTTLVQQLTTKQRLPATAFSKRSGFQKKTIEKHRKYLIALILLKINPQWQRLTTFVTLQTGGEQDDPSSPRGSR</sequence>
<comment type="subunit">
    <text evidence="6">Interacts with RsgI.</text>
</comment>
<gene>
    <name evidence="6" type="primary">sigI</name>
    <name evidence="8" type="ORF">DES38_103257</name>
</gene>
<evidence type="ECO:0000256" key="5">
    <source>
        <dbReference type="ARBA" id="ARBA00023163"/>
    </source>
</evidence>
<comment type="similarity">
    <text evidence="6">Belongs to the sigma-70 factor family. SigI subfamily.</text>
</comment>
<dbReference type="RefSeq" id="WP_110250860.1">
    <property type="nucleotide sequence ID" value="NZ_QJJR01000003.1"/>
</dbReference>
<dbReference type="InterPro" id="IPR014244">
    <property type="entry name" value="RNA_pol_sigma-I"/>
</dbReference>
<protein>
    <recommendedName>
        <fullName evidence="6">RNA polymerase sigma factor SigI</fullName>
    </recommendedName>
</protein>
<dbReference type="Gene3D" id="1.10.1740.10">
    <property type="match status" value="1"/>
</dbReference>
<keyword evidence="1 6" id="KW-0963">Cytoplasm</keyword>
<dbReference type="NCBIfam" id="TIGR02937">
    <property type="entry name" value="sigma70-ECF"/>
    <property type="match status" value="1"/>
</dbReference>
<dbReference type="AlphaFoldDB" id="A0A2V3WF70"/>
<dbReference type="GO" id="GO:0016987">
    <property type="term" value="F:sigma factor activity"/>
    <property type="evidence" value="ECO:0007669"/>
    <property type="project" value="UniProtKB-UniRule"/>
</dbReference>
<proteinExistence type="inferred from homology"/>
<dbReference type="GO" id="GO:0006352">
    <property type="term" value="P:DNA-templated transcription initiation"/>
    <property type="evidence" value="ECO:0007669"/>
    <property type="project" value="UniProtKB-UniRule"/>
</dbReference>
<name>A0A2V3WF70_9BACI</name>
<keyword evidence="6" id="KW-0346">Stress response</keyword>
<evidence type="ECO:0000256" key="1">
    <source>
        <dbReference type="ARBA" id="ARBA00022490"/>
    </source>
</evidence>
<dbReference type="GO" id="GO:0005737">
    <property type="term" value="C:cytoplasm"/>
    <property type="evidence" value="ECO:0007669"/>
    <property type="project" value="UniProtKB-SubCell"/>
</dbReference>
<keyword evidence="4 6" id="KW-0238">DNA-binding</keyword>
<evidence type="ECO:0000256" key="3">
    <source>
        <dbReference type="ARBA" id="ARBA00023082"/>
    </source>
</evidence>
<dbReference type="Pfam" id="PF04542">
    <property type="entry name" value="Sigma70_r2"/>
    <property type="match status" value="1"/>
</dbReference>
<feature type="DNA-binding region" description="H-T-H motif" evidence="6">
    <location>
        <begin position="187"/>
        <end position="206"/>
    </location>
</feature>
<evidence type="ECO:0000256" key="4">
    <source>
        <dbReference type="ARBA" id="ARBA00023125"/>
    </source>
</evidence>
<keyword evidence="2 6" id="KW-0805">Transcription regulation</keyword>
<dbReference type="InterPro" id="IPR013325">
    <property type="entry name" value="RNA_pol_sigma_r2"/>
</dbReference>
<dbReference type="InterPro" id="IPR007627">
    <property type="entry name" value="RNA_pol_sigma70_r2"/>
</dbReference>
<evidence type="ECO:0000256" key="2">
    <source>
        <dbReference type="ARBA" id="ARBA00023015"/>
    </source>
</evidence>
<feature type="domain" description="RNA polymerase sigma-70 region 2" evidence="7">
    <location>
        <begin position="24"/>
        <end position="93"/>
    </location>
</feature>
<keyword evidence="3 6" id="KW-0731">Sigma factor</keyword>
<comment type="subcellular location">
    <subcellularLocation>
        <location evidence="6">Cytoplasm</location>
    </subcellularLocation>
</comment>
<keyword evidence="9" id="KW-1185">Reference proteome</keyword>
<dbReference type="GO" id="GO:0003677">
    <property type="term" value="F:DNA binding"/>
    <property type="evidence" value="ECO:0007669"/>
    <property type="project" value="UniProtKB-UniRule"/>
</dbReference>
<organism evidence="8 9">
    <name type="scientific">Streptohalobacillus salinus</name>
    <dbReference type="NCBI Taxonomy" id="621096"/>
    <lineage>
        <taxon>Bacteria</taxon>
        <taxon>Bacillati</taxon>
        <taxon>Bacillota</taxon>
        <taxon>Bacilli</taxon>
        <taxon>Bacillales</taxon>
        <taxon>Bacillaceae</taxon>
        <taxon>Streptohalobacillus</taxon>
    </lineage>
</organism>
<dbReference type="OrthoDB" id="3190733at2"/>
<accession>A0A2V3WF70</accession>
<dbReference type="PIRSF" id="PIRSF038953">
    <property type="entry name" value="SigI"/>
    <property type="match status" value="1"/>
</dbReference>